<gene>
    <name evidence="2" type="ORF">IHQ68_01460</name>
</gene>
<evidence type="ECO:0000259" key="1">
    <source>
        <dbReference type="Pfam" id="PF06568"/>
    </source>
</evidence>
<feature type="domain" description="YjiS-like" evidence="1">
    <location>
        <begin position="8"/>
        <end position="42"/>
    </location>
</feature>
<dbReference type="InterPro" id="IPR009506">
    <property type="entry name" value="YjiS-like"/>
</dbReference>
<dbReference type="Proteomes" id="UP001181622">
    <property type="component" value="Unassembled WGS sequence"/>
</dbReference>
<proteinExistence type="predicted"/>
<reference evidence="2" key="1">
    <citation type="submission" date="2020-10" db="EMBL/GenBank/DDBJ databases">
        <authorList>
            <person name="Abbas A."/>
            <person name="Razzaq R."/>
            <person name="Waqas M."/>
            <person name="Abbas N."/>
            <person name="Nielsen T.K."/>
            <person name="Hansen L.H."/>
            <person name="Hussain S."/>
            <person name="Shahid M."/>
        </authorList>
    </citation>
    <scope>NUCLEOTIDE SEQUENCE</scope>
    <source>
        <strain evidence="2">S14</strain>
    </source>
</reference>
<dbReference type="RefSeq" id="WP_309388339.1">
    <property type="nucleotide sequence ID" value="NZ_JADBEO010000002.1"/>
</dbReference>
<dbReference type="Pfam" id="PF06568">
    <property type="entry name" value="YjiS-like"/>
    <property type="match status" value="1"/>
</dbReference>
<organism evidence="2 3">
    <name type="scientific">Chelatococcus sambhunathii</name>
    <dbReference type="NCBI Taxonomy" id="363953"/>
    <lineage>
        <taxon>Bacteria</taxon>
        <taxon>Pseudomonadati</taxon>
        <taxon>Pseudomonadota</taxon>
        <taxon>Alphaproteobacteria</taxon>
        <taxon>Hyphomicrobiales</taxon>
        <taxon>Chelatococcaceae</taxon>
        <taxon>Chelatococcus</taxon>
    </lineage>
</organism>
<keyword evidence="3" id="KW-1185">Reference proteome</keyword>
<name>A0ABU1DB54_9HYPH</name>
<evidence type="ECO:0000313" key="3">
    <source>
        <dbReference type="Proteomes" id="UP001181622"/>
    </source>
</evidence>
<dbReference type="EMBL" id="JADBEO010000002">
    <property type="protein sequence ID" value="MDR4305290.1"/>
    <property type="molecule type" value="Genomic_DNA"/>
</dbReference>
<accession>A0ABU1DB54</accession>
<sequence length="55" mass="6377">MLLWAFLLKKYRAWRIYRETYTELAGLDDRTLADINVARGDISRIAHRAALQVAA</sequence>
<evidence type="ECO:0000313" key="2">
    <source>
        <dbReference type="EMBL" id="MDR4305290.1"/>
    </source>
</evidence>
<comment type="caution">
    <text evidence="2">The sequence shown here is derived from an EMBL/GenBank/DDBJ whole genome shotgun (WGS) entry which is preliminary data.</text>
</comment>
<protein>
    <submittedName>
        <fullName evidence="2">DUF1127 domain-containing protein</fullName>
    </submittedName>
</protein>